<accession>A0A8J5KN69</accession>
<evidence type="ECO:0000259" key="2">
    <source>
        <dbReference type="Pfam" id="PF20435"/>
    </source>
</evidence>
<organism evidence="3 4">
    <name type="scientific">Zingiber officinale</name>
    <name type="common">Ginger</name>
    <name type="synonym">Amomum zingiber</name>
    <dbReference type="NCBI Taxonomy" id="94328"/>
    <lineage>
        <taxon>Eukaryota</taxon>
        <taxon>Viridiplantae</taxon>
        <taxon>Streptophyta</taxon>
        <taxon>Embryophyta</taxon>
        <taxon>Tracheophyta</taxon>
        <taxon>Spermatophyta</taxon>
        <taxon>Magnoliopsida</taxon>
        <taxon>Liliopsida</taxon>
        <taxon>Zingiberales</taxon>
        <taxon>Zingiberaceae</taxon>
        <taxon>Zingiber</taxon>
    </lineage>
</organism>
<dbReference type="PANTHER" id="PTHR36027:SF1">
    <property type="entry name" value="MEIOSIS-SPECIFIC PROTEIN ASY3"/>
    <property type="match status" value="1"/>
</dbReference>
<dbReference type="Proteomes" id="UP000734854">
    <property type="component" value="Unassembled WGS sequence"/>
</dbReference>
<evidence type="ECO:0000313" key="3">
    <source>
        <dbReference type="EMBL" id="KAG6490561.1"/>
    </source>
</evidence>
<feature type="region of interest" description="Disordered" evidence="1">
    <location>
        <begin position="238"/>
        <end position="261"/>
    </location>
</feature>
<comment type="caution">
    <text evidence="3">The sequence shown here is derived from an EMBL/GenBank/DDBJ whole genome shotgun (WGS) entry which is preliminary data.</text>
</comment>
<dbReference type="InterPro" id="IPR046845">
    <property type="entry name" value="ASY3-like_CC"/>
</dbReference>
<name>A0A8J5KN69_ZINOF</name>
<sequence length="822" mass="93071">MKQAGSSDCRSLSSNHYDYSRFQKISIGITVDKCPTVVSEATNGKRIAMPEFKGRFSSQESTATANKGSCFFETSKPDGILTNSHSKASKNLCTKMFYETPTMLEGKLFPEHIEEVDIEKVMLKNVAFVVPKGVETNEAEKSSACFFKKSLLTEIPTSQNITSFSNQASAFESKNAVHKKIASGKRLQMGAKTERKEGFTSIQEMQMLHDKMGCEQPKEVDKFNNETLRMNLWEILGENSQRKQNTNFSNPEDRKEPGKDQFAMPSMTEQIMKTPKSVEEETLNRNQRGDLLEEKIVAKQNSDTIDTDSESPNGVMKERITCHLKGKKAPFIIPQKLREGTKRRKMLPSSSNTASKLKMGENNIFTFDEEGVKAVCLNRHINGCNRKRSKKKRKTSEHQKVQIPKKMVLAKNLEFTEKTMLPSDKVAPKRKTTGPSPLPFHNESYNSQTSNKHANENHHLHSEATNTLVTPPVRNNVESRGHSDLHKCNRDSGDHDKNQVTVHLQERNECPSMEEFPMPFSNFQSPTLKMGTSPSKSKQFSEDICTPMASQGTIASRTFSRSNSDKLNSTPSFWDKSREINNSENLLFPHHAEKRKSPRQTFLTSTSKHDARTLEASDFSNKETDELTGAYNVPNQYPEGSLASVMCQLAFVLKEFKFKVRSQTSKKRSEILSATGEKIHSQLERAQSLIEEDLGTEQNERLKFIHNTFKEEVGQHLLGCKNTLEEIKAYKAELKVGLDRQKAAHRKFLLQVQEEIESQLHDAETKLAAIHQIANMLLKCKINRGGTHCEAVPPNLCGRSMDSRNANCFARKFDLRRRQMPN</sequence>
<evidence type="ECO:0000256" key="1">
    <source>
        <dbReference type="SAM" id="MobiDB-lite"/>
    </source>
</evidence>
<protein>
    <recommendedName>
        <fullName evidence="2">Meiosis-specific protein ASY3-like coiled-coil domain-containing protein</fullName>
    </recommendedName>
</protein>
<feature type="domain" description="Meiosis-specific protein ASY3-like coiled-coil" evidence="2">
    <location>
        <begin position="642"/>
        <end position="774"/>
    </location>
</feature>
<dbReference type="PANTHER" id="PTHR36027">
    <property type="entry name" value="MEIOSIS-SPECIFIC PROTEIN ASY3"/>
    <property type="match status" value="1"/>
</dbReference>
<dbReference type="GO" id="GO:0051321">
    <property type="term" value="P:meiotic cell cycle"/>
    <property type="evidence" value="ECO:0007669"/>
    <property type="project" value="InterPro"/>
</dbReference>
<gene>
    <name evidence="3" type="ORF">ZIOFF_051859</name>
</gene>
<dbReference type="EMBL" id="JACMSC010000014">
    <property type="protein sequence ID" value="KAG6490561.1"/>
    <property type="molecule type" value="Genomic_DNA"/>
</dbReference>
<keyword evidence="4" id="KW-1185">Reference proteome</keyword>
<reference evidence="3 4" key="1">
    <citation type="submission" date="2020-08" db="EMBL/GenBank/DDBJ databases">
        <title>Plant Genome Project.</title>
        <authorList>
            <person name="Zhang R.-G."/>
        </authorList>
    </citation>
    <scope>NUCLEOTIDE SEQUENCE [LARGE SCALE GENOMIC DNA]</scope>
    <source>
        <tissue evidence="3">Rhizome</tissue>
    </source>
</reference>
<evidence type="ECO:0000313" key="4">
    <source>
        <dbReference type="Proteomes" id="UP000734854"/>
    </source>
</evidence>
<dbReference type="AlphaFoldDB" id="A0A8J5KN69"/>
<dbReference type="Pfam" id="PF20435">
    <property type="entry name" value="ASY3-like"/>
    <property type="match status" value="1"/>
</dbReference>
<feature type="compositionally biased region" description="Polar residues" evidence="1">
    <location>
        <begin position="238"/>
        <end position="250"/>
    </location>
</feature>
<proteinExistence type="predicted"/>
<dbReference type="InterPro" id="IPR037731">
    <property type="entry name" value="ASY3-like"/>
</dbReference>